<dbReference type="OrthoDB" id="8193282at2759"/>
<comment type="caution">
    <text evidence="2">The sequence shown here is derived from an EMBL/GenBank/DDBJ whole genome shotgun (WGS) entry which is preliminary data.</text>
</comment>
<dbReference type="InterPro" id="IPR029424">
    <property type="entry name" value="MMS22L_C"/>
</dbReference>
<accession>A0A8T1M891</accession>
<dbReference type="InterPro" id="IPR042320">
    <property type="entry name" value="MMS22-like"/>
</dbReference>
<dbReference type="Pfam" id="PF14911">
    <property type="entry name" value="MMS22L_C"/>
    <property type="match status" value="1"/>
</dbReference>
<reference evidence="2 3" key="1">
    <citation type="journal article" date="2018" name="Biotechnol. Adv.">
        <title>Improved genomic resources and new bioinformatic workflow for the carcinogenic parasite Clonorchis sinensis: Biotechnological implications.</title>
        <authorList>
            <person name="Wang D."/>
            <person name="Korhonen P.K."/>
            <person name="Gasser R.B."/>
            <person name="Young N.D."/>
        </authorList>
    </citation>
    <scope>NUCLEOTIDE SEQUENCE [LARGE SCALE GENOMIC DNA]</scope>
    <source>
        <strain evidence="2">Cs-k2</strain>
    </source>
</reference>
<dbReference type="GO" id="GO:0000724">
    <property type="term" value="P:double-strand break repair via homologous recombination"/>
    <property type="evidence" value="ECO:0007669"/>
    <property type="project" value="InterPro"/>
</dbReference>
<dbReference type="GO" id="GO:0043596">
    <property type="term" value="C:nuclear replication fork"/>
    <property type="evidence" value="ECO:0007669"/>
    <property type="project" value="TreeGrafter"/>
</dbReference>
<evidence type="ECO:0000313" key="2">
    <source>
        <dbReference type="EMBL" id="KAG5445056.1"/>
    </source>
</evidence>
<dbReference type="Proteomes" id="UP000286415">
    <property type="component" value="Unassembled WGS sequence"/>
</dbReference>
<evidence type="ECO:0000313" key="3">
    <source>
        <dbReference type="Proteomes" id="UP000286415"/>
    </source>
</evidence>
<reference evidence="2 3" key="2">
    <citation type="journal article" date="2021" name="Genomics">
        <title>High-quality reference genome for Clonorchis sinensis.</title>
        <authorList>
            <person name="Young N.D."/>
            <person name="Stroehlein A.J."/>
            <person name="Kinkar L."/>
            <person name="Wang T."/>
            <person name="Sohn W.M."/>
            <person name="Chang B.C.H."/>
            <person name="Kaur P."/>
            <person name="Weisz D."/>
            <person name="Dudchenko O."/>
            <person name="Aiden E.L."/>
            <person name="Korhonen P.K."/>
            <person name="Gasser R.B."/>
        </authorList>
    </citation>
    <scope>NUCLEOTIDE SEQUENCE [LARGE SCALE GENOMIC DNA]</scope>
    <source>
        <strain evidence="2">Cs-k2</strain>
    </source>
</reference>
<feature type="domain" description="MMS22-like C-terminal" evidence="1">
    <location>
        <begin position="903"/>
        <end position="1027"/>
    </location>
</feature>
<proteinExistence type="predicted"/>
<name>A0A8T1M891_CLOSI</name>
<dbReference type="EMBL" id="NIRI02000056">
    <property type="protein sequence ID" value="KAG5445056.1"/>
    <property type="molecule type" value="Genomic_DNA"/>
</dbReference>
<dbReference type="PANTHER" id="PTHR28547">
    <property type="entry name" value="PROTEIN MMS22-LIKE"/>
    <property type="match status" value="1"/>
</dbReference>
<protein>
    <recommendedName>
        <fullName evidence="1">MMS22-like C-terminal domain-containing protein</fullName>
    </recommendedName>
</protein>
<organism evidence="2 3">
    <name type="scientific">Clonorchis sinensis</name>
    <name type="common">Chinese liver fluke</name>
    <dbReference type="NCBI Taxonomy" id="79923"/>
    <lineage>
        <taxon>Eukaryota</taxon>
        <taxon>Metazoa</taxon>
        <taxon>Spiralia</taxon>
        <taxon>Lophotrochozoa</taxon>
        <taxon>Platyhelminthes</taxon>
        <taxon>Trematoda</taxon>
        <taxon>Digenea</taxon>
        <taxon>Opisthorchiida</taxon>
        <taxon>Opisthorchiata</taxon>
        <taxon>Opisthorchiidae</taxon>
        <taxon>Clonorchis</taxon>
    </lineage>
</organism>
<keyword evidence="3" id="KW-1185">Reference proteome</keyword>
<dbReference type="PANTHER" id="PTHR28547:SF1">
    <property type="entry name" value="PROTEIN MMS22-LIKE"/>
    <property type="match status" value="1"/>
</dbReference>
<gene>
    <name evidence="2" type="ORF">CSKR_105076</name>
</gene>
<sequence>MSDPAFWTPNCSPKFGGDNVDFLTELDTDLFLDPILSVGTFSPDGVVGLCCGRLTCLEFLQCFEDGPPACDIKIDPLVCMGSISANVLLLCSHQSIQQEKFTVCVHNDISLLLTVFLNEIRWLVHDVNTLMLAVAQFRSILLNLGHLDCKQNTHLFHVHLELWIGFLKLLDMLKKDTNLVPLVNSVLNLEPTSALNAYGYFLDICLENLASLHSMLESSTSGCACISYLWILLIRYSEKVHSGWFKYLHGKLTKLAVPKKTCIYAPNTLERLRPEPDVYLTVDSEKSGQSTWSLYWSLLAFTAPLHSMYMNFQSGSEVSKNLLQKYSVVIWLIRKQFLGESSLSEKDAHTSLKSLLQLIEVWGANIEVVRLLWLYFSRKLDHGLLPIGELKSVGPSSNQSDIRFSDWLSKVQQDQTSALTSFELFCSVVRTVPTAELNELRGILKFQLRPLTRQALSLYFLLLGHLFDEQLSRGREKAAELPRSFATLVDMLSDQFPADMSAQEAQNWDNGRRCAALQGIHHLVLLCVYYWTTGVTSKLMVHSEMNESFLRLVVISTTLRHSLLSSSTPTLKPNELGGNTSRAHHMYALGWRMELVNSLVHFGLDLMELVESQVCTQEVGLAVLTKCLDDSLFRAAGWPDHILWNTYVKRLVFYVSRSSGENTYLRDLLWTVLYPAFKEYIERKKDHPRKLSESIVRELSALAFDFVHLSLLDLVVKANNNVSRGAEPPLDLLEFFAMDPKVEFTVRFAFLGICFAAPDSLKSILQSLTLCDSNVQGAAWRLLTLWLAYCLLVRPAMEDRAQNHLNSFEHLSAVGSQMSTYFPADLAGLFGDVDAEMTLLNLGAKFDQLDTFQSKMVYKSQVVTHLAKLCSFVCNCCSPSSTAKDEMVGLEYCQIPGITQETLCSTGYRAVSLLIRHCSPLLYSTVVTSGMNSSPLEQLLNNFVLPRQLYEWDKLFSKTVPSLDGSPLQIIVTECMKEQLSEFTMGLAQLSWRSDAYIGRVIRDVIKLYYIHLDSECIASAVLNSPTAEFRAHLLHLAMQEAVNEQTASEVELRHDQGSDHRKRKALTKWLKFGKLVHEGTHSLEGLQRDAPFIIAPISLWVKKADFEEWTTRDMWTECNLLLDTYRQAVSVISATEVRKNIIEQTEIIGRCQPSLSGLCTFLGIKPS</sequence>
<dbReference type="GO" id="GO:0031297">
    <property type="term" value="P:replication fork processing"/>
    <property type="evidence" value="ECO:0007669"/>
    <property type="project" value="InterPro"/>
</dbReference>
<evidence type="ECO:0000259" key="1">
    <source>
        <dbReference type="Pfam" id="PF14911"/>
    </source>
</evidence>
<dbReference type="AlphaFoldDB" id="A0A8T1M891"/>